<keyword evidence="5" id="KW-0833">Ubl conjugation pathway</keyword>
<dbReference type="InParanoid" id="A0A077ZU14"/>
<evidence type="ECO:0000259" key="10">
    <source>
        <dbReference type="PROSITE" id="PS50089"/>
    </source>
</evidence>
<proteinExistence type="predicted"/>
<keyword evidence="6" id="KW-0862">Zinc</keyword>
<dbReference type="InterPro" id="IPR044066">
    <property type="entry name" value="TRIAD_supradom"/>
</dbReference>
<dbReference type="InterPro" id="IPR001841">
    <property type="entry name" value="Znf_RING"/>
</dbReference>
<feature type="domain" description="RING-type" evidence="11">
    <location>
        <begin position="218"/>
        <end position="433"/>
    </location>
</feature>
<dbReference type="PROSITE" id="PS50089">
    <property type="entry name" value="ZF_RING_2"/>
    <property type="match status" value="1"/>
</dbReference>
<organism evidence="12 13">
    <name type="scientific">Stylonychia lemnae</name>
    <name type="common">Ciliate</name>
    <dbReference type="NCBI Taxonomy" id="5949"/>
    <lineage>
        <taxon>Eukaryota</taxon>
        <taxon>Sar</taxon>
        <taxon>Alveolata</taxon>
        <taxon>Ciliophora</taxon>
        <taxon>Intramacronucleata</taxon>
        <taxon>Spirotrichea</taxon>
        <taxon>Stichotrichia</taxon>
        <taxon>Sporadotrichida</taxon>
        <taxon>Oxytrichidae</taxon>
        <taxon>Stylonychinae</taxon>
        <taxon>Stylonychia</taxon>
    </lineage>
</organism>
<evidence type="ECO:0000256" key="3">
    <source>
        <dbReference type="ARBA" id="ARBA00022737"/>
    </source>
</evidence>
<dbReference type="SUPFAM" id="SSF57850">
    <property type="entry name" value="RING/U-box"/>
    <property type="match status" value="2"/>
</dbReference>
<evidence type="ECO:0000256" key="4">
    <source>
        <dbReference type="ARBA" id="ARBA00022771"/>
    </source>
</evidence>
<feature type="domain" description="RING-type" evidence="10">
    <location>
        <begin position="454"/>
        <end position="506"/>
    </location>
</feature>
<evidence type="ECO:0008006" key="14">
    <source>
        <dbReference type="Google" id="ProtNLM"/>
    </source>
</evidence>
<evidence type="ECO:0000256" key="8">
    <source>
        <dbReference type="SAM" id="Coils"/>
    </source>
</evidence>
<keyword evidence="2" id="KW-0479">Metal-binding</keyword>
<dbReference type="GO" id="GO:0005634">
    <property type="term" value="C:nucleus"/>
    <property type="evidence" value="ECO:0007669"/>
    <property type="project" value="TreeGrafter"/>
</dbReference>
<evidence type="ECO:0000256" key="6">
    <source>
        <dbReference type="ARBA" id="ARBA00022833"/>
    </source>
</evidence>
<dbReference type="AlphaFoldDB" id="A0A077ZU14"/>
<feature type="region of interest" description="Disordered" evidence="9">
    <location>
        <begin position="19"/>
        <end position="38"/>
    </location>
</feature>
<dbReference type="GO" id="GO:0005886">
    <property type="term" value="C:plasma membrane"/>
    <property type="evidence" value="ECO:0007669"/>
    <property type="project" value="TreeGrafter"/>
</dbReference>
<dbReference type="InterPro" id="IPR013083">
    <property type="entry name" value="Znf_RING/FYVE/PHD"/>
</dbReference>
<dbReference type="Gene3D" id="3.30.40.10">
    <property type="entry name" value="Zinc/RING finger domain, C3HC4 (zinc finger)"/>
    <property type="match status" value="2"/>
</dbReference>
<evidence type="ECO:0000259" key="11">
    <source>
        <dbReference type="PROSITE" id="PS51873"/>
    </source>
</evidence>
<protein>
    <recommendedName>
        <fullName evidence="14">RING-type domain-containing protein</fullName>
    </recommendedName>
</protein>
<evidence type="ECO:0000256" key="9">
    <source>
        <dbReference type="SAM" id="MobiDB-lite"/>
    </source>
</evidence>
<dbReference type="GO" id="GO:0008270">
    <property type="term" value="F:zinc ion binding"/>
    <property type="evidence" value="ECO:0007669"/>
    <property type="project" value="UniProtKB-KW"/>
</dbReference>
<evidence type="ECO:0000313" key="13">
    <source>
        <dbReference type="Proteomes" id="UP000039865"/>
    </source>
</evidence>
<evidence type="ECO:0000256" key="5">
    <source>
        <dbReference type="ARBA" id="ARBA00022786"/>
    </source>
</evidence>
<feature type="coiled-coil region" evidence="8">
    <location>
        <begin position="727"/>
        <end position="757"/>
    </location>
</feature>
<sequence length="758" mass="87832">MEDIDGQEIFMIDTRTTVSRQDYQQQGRPNQLDTESKKRKREEFEQKLLDSEQDFYCNCVASRQTRIDVKSLNEHLATCKSMKQTYGEFYQEWGSKVEDAVKKDNLNEWRNIRTLYMMFKERFENRNSNKDLQYQNQSIKRMRTNNQEMSEDQIKLQSFKDQSSQMSQVDEIKFDQKQLNQIKATNGRIEEEEEKKVVFVKQISQSYEQALAMAGEDSAIKCQACGEKMTEENFDKILFLEKCCHSICKDCIVKAAEESYPEVTCLSQDCDEKIYEYELIQALGDVKITELQQRQVKELLDKDKNLVKCRCGNRIELVRGEVIMMKKDDGNQITKASAIHMSRFRVRCPECGINFCVSCDESPYHLGFNCDQYLKFRNQKKCRFCQAALRGDKQNFCSKRQCKNQSRQCCTIFNACGHACYGKAQEQSHPPCLHEDCVAKNEELTFGENADSFCVICYVSGLGEKPVIQLKCKHIFHSQCLQSKVYQKWVGQLAINVKYAMCPSCNQWIETDDPQIKGFIDQAQQLDKQVREKCILRAKHEGLDLDERLKDPTSQYFNNLEQFAYDHLNYYQCYRCQLPYFGGLRQCDQNPNLQQNQQQQPAVAGGGLFGQAFVQFNNNAWDLICSKCKFYGNDQQKKYGIAFCETKGHGDSYIQYKCNFCCNIAAYHCGGNNYYCMQCHDRKGPVGPKCSSKEDCPLGIEHPPNGSNNAFAVGCGMCRDLKIKDGKDGKDDLAEAMEKQMKEIEDRKNQMKEQLMDF</sequence>
<dbReference type="GO" id="GO:0061630">
    <property type="term" value="F:ubiquitin protein ligase activity"/>
    <property type="evidence" value="ECO:0007669"/>
    <property type="project" value="TreeGrafter"/>
</dbReference>
<keyword evidence="4 7" id="KW-0863">Zinc-finger</keyword>
<reference evidence="12 13" key="1">
    <citation type="submission" date="2014-06" db="EMBL/GenBank/DDBJ databases">
        <authorList>
            <person name="Swart Estienne"/>
        </authorList>
    </citation>
    <scope>NUCLEOTIDE SEQUENCE [LARGE SCALE GENOMIC DNA]</scope>
    <source>
        <strain evidence="12 13">130c</strain>
    </source>
</reference>
<keyword evidence="13" id="KW-1185">Reference proteome</keyword>
<dbReference type="EMBL" id="CCKQ01002268">
    <property type="protein sequence ID" value="CDW73362.1"/>
    <property type="molecule type" value="Genomic_DNA"/>
</dbReference>
<dbReference type="SMART" id="SM00184">
    <property type="entry name" value="RING"/>
    <property type="match status" value="2"/>
</dbReference>
<dbReference type="InterPro" id="IPR017907">
    <property type="entry name" value="Znf_RING_CS"/>
</dbReference>
<gene>
    <name evidence="12" type="primary">Contig6991.g7479</name>
    <name evidence="12" type="ORF">STYLEM_2338</name>
</gene>
<keyword evidence="8" id="KW-0175">Coiled coil</keyword>
<dbReference type="PANTHER" id="PTHR45943">
    <property type="entry name" value="E3 UBIQUITIN-PROTEIN LIGASE MYCBP2"/>
    <property type="match status" value="1"/>
</dbReference>
<evidence type="ECO:0000256" key="2">
    <source>
        <dbReference type="ARBA" id="ARBA00022723"/>
    </source>
</evidence>
<keyword evidence="3" id="KW-0677">Repeat</keyword>
<dbReference type="Proteomes" id="UP000039865">
    <property type="component" value="Unassembled WGS sequence"/>
</dbReference>
<name>A0A077ZU14_STYLE</name>
<dbReference type="PANTHER" id="PTHR45943:SF2">
    <property type="entry name" value="RING-TYPE DOMAIN-CONTAINING PROTEIN"/>
    <property type="match status" value="1"/>
</dbReference>
<evidence type="ECO:0000256" key="1">
    <source>
        <dbReference type="ARBA" id="ARBA00022679"/>
    </source>
</evidence>
<feature type="compositionally biased region" description="Polar residues" evidence="9">
    <location>
        <begin position="19"/>
        <end position="33"/>
    </location>
</feature>
<evidence type="ECO:0000313" key="12">
    <source>
        <dbReference type="EMBL" id="CDW73362.1"/>
    </source>
</evidence>
<evidence type="ECO:0000256" key="7">
    <source>
        <dbReference type="PROSITE-ProRule" id="PRU00175"/>
    </source>
</evidence>
<accession>A0A077ZU14</accession>
<dbReference type="OrthoDB" id="6050183at2759"/>
<dbReference type="PROSITE" id="PS51873">
    <property type="entry name" value="TRIAD"/>
    <property type="match status" value="1"/>
</dbReference>
<dbReference type="OMA" id="HIDSCPV"/>
<dbReference type="PROSITE" id="PS00518">
    <property type="entry name" value="ZF_RING_1"/>
    <property type="match status" value="1"/>
</dbReference>
<keyword evidence="1" id="KW-0808">Transferase</keyword>